<evidence type="ECO:0000313" key="1">
    <source>
        <dbReference type="EMBL" id="ACR34257.1"/>
    </source>
</evidence>
<accession>C4IZA7</accession>
<reference evidence="1" key="2">
    <citation type="submission" date="2012-06" db="EMBL/GenBank/DDBJ databases">
        <authorList>
            <person name="Yu Y."/>
            <person name="Currie J."/>
            <person name="Lomeli R."/>
            <person name="Angelova A."/>
            <person name="Collura K."/>
            <person name="Wissotski M."/>
            <person name="Campos D."/>
            <person name="Kudrna D."/>
            <person name="Golser W."/>
            <person name="Ashely E."/>
            <person name="Descour A."/>
            <person name="Fernandes J."/>
            <person name="Soderlund C."/>
            <person name="Walbot V."/>
        </authorList>
    </citation>
    <scope>NUCLEOTIDE SEQUENCE</scope>
    <source>
        <strain evidence="1">B73</strain>
    </source>
</reference>
<dbReference type="EMBL" id="BT083904">
    <property type="protein sequence ID" value="ACR34257.1"/>
    <property type="molecule type" value="mRNA"/>
</dbReference>
<sequence length="95" mass="10738">MCWDTFIMLVRRSLAVQQLRTPPSVAKLEGSLLMQSTVTYMEMPHNRNLPSFLCCPSLSILQKNTRRCRSSNHPAVFTIHPRPLRQKAPAACLSG</sequence>
<proteinExistence type="evidence at transcript level"/>
<protein>
    <submittedName>
        <fullName evidence="1">Uncharacterized protein</fullName>
    </submittedName>
</protein>
<name>C4IZA7_MAIZE</name>
<organism evidence="1">
    <name type="scientific">Zea mays</name>
    <name type="common">Maize</name>
    <dbReference type="NCBI Taxonomy" id="4577"/>
    <lineage>
        <taxon>Eukaryota</taxon>
        <taxon>Viridiplantae</taxon>
        <taxon>Streptophyta</taxon>
        <taxon>Embryophyta</taxon>
        <taxon>Tracheophyta</taxon>
        <taxon>Spermatophyta</taxon>
        <taxon>Magnoliopsida</taxon>
        <taxon>Liliopsida</taxon>
        <taxon>Poales</taxon>
        <taxon>Poaceae</taxon>
        <taxon>PACMAD clade</taxon>
        <taxon>Panicoideae</taxon>
        <taxon>Andropogonodae</taxon>
        <taxon>Andropogoneae</taxon>
        <taxon>Tripsacinae</taxon>
        <taxon>Zea</taxon>
    </lineage>
</organism>
<reference evidence="1" key="1">
    <citation type="journal article" date="2009" name="PLoS Genet.">
        <title>Sequencing, mapping, and analysis of 27,455 maize full-length cDNAs.</title>
        <authorList>
            <person name="Soderlund C."/>
            <person name="Descour A."/>
            <person name="Kudrna D."/>
            <person name="Bomhoff M."/>
            <person name="Boyd L."/>
            <person name="Currie J."/>
            <person name="Angelova A."/>
            <person name="Collura K."/>
            <person name="Wissotski M."/>
            <person name="Ashley E."/>
            <person name="Morrow D."/>
            <person name="Fernandes J."/>
            <person name="Walbot V."/>
            <person name="Yu Y."/>
        </authorList>
    </citation>
    <scope>NUCLEOTIDE SEQUENCE</scope>
    <source>
        <strain evidence="1">B73</strain>
    </source>
</reference>
<dbReference type="AlphaFoldDB" id="C4IZA7"/>